<proteinExistence type="predicted"/>
<evidence type="ECO:0000313" key="2">
    <source>
        <dbReference type="Proteomes" id="UP001519460"/>
    </source>
</evidence>
<keyword evidence="2" id="KW-1185">Reference proteome</keyword>
<comment type="caution">
    <text evidence="1">The sequence shown here is derived from an EMBL/GenBank/DDBJ whole genome shotgun (WGS) entry which is preliminary data.</text>
</comment>
<accession>A0ABD0LTR5</accession>
<dbReference type="PANTHER" id="PTHR46270:SF2">
    <property type="entry name" value="TIR DOMAIN-CONTAINING PROTEIN"/>
    <property type="match status" value="1"/>
</dbReference>
<dbReference type="Gene3D" id="1.25.10.10">
    <property type="entry name" value="Leucine-rich Repeat Variant"/>
    <property type="match status" value="1"/>
</dbReference>
<dbReference type="PANTHER" id="PTHR46270">
    <property type="entry name" value="ARMADILLO-TYPE FOLD-RELATED"/>
    <property type="match status" value="1"/>
</dbReference>
<protein>
    <submittedName>
        <fullName evidence="1">Uncharacterized protein</fullName>
    </submittedName>
</protein>
<dbReference type="Proteomes" id="UP001519460">
    <property type="component" value="Unassembled WGS sequence"/>
</dbReference>
<dbReference type="SUPFAM" id="SSF48371">
    <property type="entry name" value="ARM repeat"/>
    <property type="match status" value="1"/>
</dbReference>
<dbReference type="InterPro" id="IPR016024">
    <property type="entry name" value="ARM-type_fold"/>
</dbReference>
<dbReference type="AlphaFoldDB" id="A0ABD0LTR5"/>
<sequence length="263" mass="29557">MGEDLVESGSVPILCQVSADVLETQRYLSDDEEERQNHRRMIHAALLALCNYTDISRAVTKAVKEHGVLVPVLLDKLSEWRAQYLDGTLNTSEVLWDYLLATDDDIRVMSLATLADISTDAESGRLTTSSDLVKFVLNLLRETLGSADHTYNGWRGAEILSDSWPEMTSTKKLLVDDGVLPLLVQGVDSVLEDEKVESMEALWRLSFSKDNKARFVENEELMDLVRKVFYDRKEKDFCRVAAQGILEQVGCQLSKTLDSVPNV</sequence>
<reference evidence="1 2" key="1">
    <citation type="journal article" date="2023" name="Sci. Data">
        <title>Genome assembly of the Korean intertidal mud-creeper Batillaria attramentaria.</title>
        <authorList>
            <person name="Patra A.K."/>
            <person name="Ho P.T."/>
            <person name="Jun S."/>
            <person name="Lee S.J."/>
            <person name="Kim Y."/>
            <person name="Won Y.J."/>
        </authorList>
    </citation>
    <scope>NUCLEOTIDE SEQUENCE [LARGE SCALE GENOMIC DNA]</scope>
    <source>
        <strain evidence="1">Wonlab-2016</strain>
    </source>
</reference>
<gene>
    <name evidence="1" type="ORF">BaRGS_00005835</name>
</gene>
<name>A0ABD0LTR5_9CAEN</name>
<evidence type="ECO:0000313" key="1">
    <source>
        <dbReference type="EMBL" id="KAK7502886.1"/>
    </source>
</evidence>
<dbReference type="InterPro" id="IPR011989">
    <property type="entry name" value="ARM-like"/>
</dbReference>
<organism evidence="1 2">
    <name type="scientific">Batillaria attramentaria</name>
    <dbReference type="NCBI Taxonomy" id="370345"/>
    <lineage>
        <taxon>Eukaryota</taxon>
        <taxon>Metazoa</taxon>
        <taxon>Spiralia</taxon>
        <taxon>Lophotrochozoa</taxon>
        <taxon>Mollusca</taxon>
        <taxon>Gastropoda</taxon>
        <taxon>Caenogastropoda</taxon>
        <taxon>Sorbeoconcha</taxon>
        <taxon>Cerithioidea</taxon>
        <taxon>Batillariidae</taxon>
        <taxon>Batillaria</taxon>
    </lineage>
</organism>
<dbReference type="EMBL" id="JACVVK020000023">
    <property type="protein sequence ID" value="KAK7502886.1"/>
    <property type="molecule type" value="Genomic_DNA"/>
</dbReference>